<keyword evidence="5 10" id="KW-0547">Nucleotide-binding</keyword>
<evidence type="ECO:0000256" key="1">
    <source>
        <dbReference type="ARBA" id="ARBA00022490"/>
    </source>
</evidence>
<name>A0A926HMP4_9FIRM</name>
<dbReference type="GO" id="GO:0046872">
    <property type="term" value="F:metal ion binding"/>
    <property type="evidence" value="ECO:0007669"/>
    <property type="project" value="UniProtKB-KW"/>
</dbReference>
<dbReference type="Proteomes" id="UP000654279">
    <property type="component" value="Unassembled WGS sequence"/>
</dbReference>
<dbReference type="Pfam" id="PF03193">
    <property type="entry name" value="RsgA_GTPase"/>
    <property type="match status" value="1"/>
</dbReference>
<proteinExistence type="inferred from homology"/>
<dbReference type="InterPro" id="IPR027417">
    <property type="entry name" value="P-loop_NTPase"/>
</dbReference>
<evidence type="ECO:0000259" key="12">
    <source>
        <dbReference type="PROSITE" id="PS51721"/>
    </source>
</evidence>
<evidence type="ECO:0000256" key="10">
    <source>
        <dbReference type="HAMAP-Rule" id="MF_01820"/>
    </source>
</evidence>
<evidence type="ECO:0000256" key="8">
    <source>
        <dbReference type="ARBA" id="ARBA00022884"/>
    </source>
</evidence>
<dbReference type="InterPro" id="IPR031944">
    <property type="entry name" value="RsgA_N"/>
</dbReference>
<evidence type="ECO:0000256" key="5">
    <source>
        <dbReference type="ARBA" id="ARBA00022741"/>
    </source>
</evidence>
<dbReference type="GO" id="GO:0019843">
    <property type="term" value="F:rRNA binding"/>
    <property type="evidence" value="ECO:0007669"/>
    <property type="project" value="UniProtKB-KW"/>
</dbReference>
<keyword evidence="1 10" id="KW-0963">Cytoplasm</keyword>
<dbReference type="InterPro" id="IPR030378">
    <property type="entry name" value="G_CP_dom"/>
</dbReference>
<comment type="cofactor">
    <cofactor evidence="10">
        <name>Zn(2+)</name>
        <dbReference type="ChEBI" id="CHEBI:29105"/>
    </cofactor>
    <text evidence="10">Binds 1 zinc ion per subunit.</text>
</comment>
<comment type="subcellular location">
    <subcellularLocation>
        <location evidence="10">Cytoplasm</location>
    </subcellularLocation>
</comment>
<reference evidence="13" key="1">
    <citation type="submission" date="2020-08" db="EMBL/GenBank/DDBJ databases">
        <title>Genome public.</title>
        <authorList>
            <person name="Liu C."/>
            <person name="Sun Q."/>
        </authorList>
    </citation>
    <scope>NUCLEOTIDE SEQUENCE</scope>
    <source>
        <strain evidence="13">NSJ-44</strain>
    </source>
</reference>
<dbReference type="CDD" id="cd01854">
    <property type="entry name" value="YjeQ_EngC"/>
    <property type="match status" value="1"/>
</dbReference>
<feature type="binding site" evidence="10">
    <location>
        <begin position="173"/>
        <end position="181"/>
    </location>
    <ligand>
        <name>GTP</name>
        <dbReference type="ChEBI" id="CHEBI:37565"/>
    </ligand>
</feature>
<dbReference type="InterPro" id="IPR004881">
    <property type="entry name" value="Ribosome_biogen_GTPase_RsgA"/>
</dbReference>
<dbReference type="Pfam" id="PF16745">
    <property type="entry name" value="RsgA_N"/>
    <property type="match status" value="1"/>
</dbReference>
<evidence type="ECO:0000256" key="2">
    <source>
        <dbReference type="ARBA" id="ARBA00022517"/>
    </source>
</evidence>
<dbReference type="Gene3D" id="3.40.50.300">
    <property type="entry name" value="P-loop containing nucleotide triphosphate hydrolases"/>
    <property type="match status" value="1"/>
</dbReference>
<feature type="binding site" evidence="10">
    <location>
        <position position="260"/>
    </location>
    <ligand>
        <name>Zn(2+)</name>
        <dbReference type="ChEBI" id="CHEBI:29105"/>
    </ligand>
</feature>
<dbReference type="AlphaFoldDB" id="A0A926HMP4"/>
<keyword evidence="8 10" id="KW-0694">RNA-binding</keyword>
<evidence type="ECO:0000313" key="13">
    <source>
        <dbReference type="EMBL" id="MBC8528800.1"/>
    </source>
</evidence>
<accession>A0A926HMP4</accession>
<dbReference type="EMBL" id="JACRSO010000002">
    <property type="protein sequence ID" value="MBC8528800.1"/>
    <property type="molecule type" value="Genomic_DNA"/>
</dbReference>
<dbReference type="PROSITE" id="PS51721">
    <property type="entry name" value="G_CP"/>
    <property type="match status" value="1"/>
</dbReference>
<dbReference type="PANTHER" id="PTHR32120">
    <property type="entry name" value="SMALL RIBOSOMAL SUBUNIT BIOGENESIS GTPASE RSGA"/>
    <property type="match status" value="1"/>
</dbReference>
<dbReference type="EC" id="3.6.1.-" evidence="10"/>
<dbReference type="PROSITE" id="PS50936">
    <property type="entry name" value="ENGC_GTPASE"/>
    <property type="match status" value="1"/>
</dbReference>
<evidence type="ECO:0000313" key="14">
    <source>
        <dbReference type="Proteomes" id="UP000654279"/>
    </source>
</evidence>
<feature type="binding site" evidence="10">
    <location>
        <begin position="121"/>
        <end position="124"/>
    </location>
    <ligand>
        <name>GTP</name>
        <dbReference type="ChEBI" id="CHEBI:37565"/>
    </ligand>
</feature>
<keyword evidence="14" id="KW-1185">Reference proteome</keyword>
<dbReference type="RefSeq" id="WP_249284765.1">
    <property type="nucleotide sequence ID" value="NZ_JACRSO010000002.1"/>
</dbReference>
<keyword evidence="3 10" id="KW-0479">Metal-binding</keyword>
<comment type="similarity">
    <text evidence="10">Belongs to the TRAFAC class YlqF/YawG GTPase family. RsgA subfamily.</text>
</comment>
<comment type="subunit">
    <text evidence="10">Monomer. Associates with 30S ribosomal subunit, binds 16S rRNA.</text>
</comment>
<dbReference type="GO" id="GO:0042274">
    <property type="term" value="P:ribosomal small subunit biogenesis"/>
    <property type="evidence" value="ECO:0007669"/>
    <property type="project" value="UniProtKB-UniRule"/>
</dbReference>
<evidence type="ECO:0000256" key="7">
    <source>
        <dbReference type="ARBA" id="ARBA00022833"/>
    </source>
</evidence>
<keyword evidence="4 10" id="KW-0699">rRNA-binding</keyword>
<dbReference type="GO" id="GO:0005737">
    <property type="term" value="C:cytoplasm"/>
    <property type="evidence" value="ECO:0007669"/>
    <property type="project" value="UniProtKB-SubCell"/>
</dbReference>
<comment type="caution">
    <text evidence="13">The sequence shown here is derived from an EMBL/GenBank/DDBJ whole genome shotgun (WGS) entry which is preliminary data.</text>
</comment>
<gene>
    <name evidence="10 13" type="primary">rsgA</name>
    <name evidence="13" type="ORF">H8699_05075</name>
</gene>
<feature type="binding site" evidence="10">
    <location>
        <position position="262"/>
    </location>
    <ligand>
        <name>Zn(2+)</name>
        <dbReference type="ChEBI" id="CHEBI:29105"/>
    </ligand>
</feature>
<dbReference type="PANTHER" id="PTHR32120:SF11">
    <property type="entry name" value="SMALL RIBOSOMAL SUBUNIT BIOGENESIS GTPASE RSGA 1, MITOCHONDRIAL-RELATED"/>
    <property type="match status" value="1"/>
</dbReference>
<keyword evidence="6 10" id="KW-0378">Hydrolase</keyword>
<dbReference type="Gene3D" id="2.40.50.140">
    <property type="entry name" value="Nucleic acid-binding proteins"/>
    <property type="match status" value="1"/>
</dbReference>
<evidence type="ECO:0000256" key="9">
    <source>
        <dbReference type="ARBA" id="ARBA00023134"/>
    </source>
</evidence>
<dbReference type="Gene3D" id="1.10.40.50">
    <property type="entry name" value="Probable gtpase engc, domain 3"/>
    <property type="match status" value="1"/>
</dbReference>
<evidence type="ECO:0000256" key="3">
    <source>
        <dbReference type="ARBA" id="ARBA00022723"/>
    </source>
</evidence>
<feature type="binding site" evidence="10">
    <location>
        <position position="268"/>
    </location>
    <ligand>
        <name>Zn(2+)</name>
        <dbReference type="ChEBI" id="CHEBI:29105"/>
    </ligand>
</feature>
<organism evidence="13 14">
    <name type="scientific">Luoshenia tenuis</name>
    <dbReference type="NCBI Taxonomy" id="2763654"/>
    <lineage>
        <taxon>Bacteria</taxon>
        <taxon>Bacillati</taxon>
        <taxon>Bacillota</taxon>
        <taxon>Clostridia</taxon>
        <taxon>Christensenellales</taxon>
        <taxon>Christensenellaceae</taxon>
        <taxon>Luoshenia</taxon>
    </lineage>
</organism>
<evidence type="ECO:0000259" key="11">
    <source>
        <dbReference type="PROSITE" id="PS50936"/>
    </source>
</evidence>
<dbReference type="GO" id="GO:0003924">
    <property type="term" value="F:GTPase activity"/>
    <property type="evidence" value="ECO:0007669"/>
    <property type="project" value="UniProtKB-UniRule"/>
</dbReference>
<dbReference type="HAMAP" id="MF_01820">
    <property type="entry name" value="GTPase_RsgA"/>
    <property type="match status" value="1"/>
</dbReference>
<protein>
    <recommendedName>
        <fullName evidence="10">Small ribosomal subunit biogenesis GTPase RsgA</fullName>
        <ecNumber evidence="10">3.6.1.-</ecNumber>
    </recommendedName>
</protein>
<dbReference type="CDD" id="cd04466">
    <property type="entry name" value="S1_YloQ_GTPase"/>
    <property type="match status" value="1"/>
</dbReference>
<dbReference type="SUPFAM" id="SSF50249">
    <property type="entry name" value="Nucleic acid-binding proteins"/>
    <property type="match status" value="1"/>
</dbReference>
<dbReference type="GO" id="GO:0005525">
    <property type="term" value="F:GTP binding"/>
    <property type="evidence" value="ECO:0007669"/>
    <property type="project" value="UniProtKB-UniRule"/>
</dbReference>
<evidence type="ECO:0000256" key="4">
    <source>
        <dbReference type="ARBA" id="ARBA00022730"/>
    </source>
</evidence>
<comment type="function">
    <text evidence="10">One of several proteins that assist in the late maturation steps of the functional core of the 30S ribosomal subunit. Helps release RbfA from mature subunits. May play a role in the assembly of ribosomal proteins into the subunit. Circularly permuted GTPase that catalyzes slow GTP hydrolysis, GTPase activity is stimulated by the 30S ribosomal subunit.</text>
</comment>
<keyword evidence="7 10" id="KW-0862">Zinc</keyword>
<dbReference type="InterPro" id="IPR012340">
    <property type="entry name" value="NA-bd_OB-fold"/>
</dbReference>
<dbReference type="NCBIfam" id="TIGR00157">
    <property type="entry name" value="ribosome small subunit-dependent GTPase A"/>
    <property type="match status" value="1"/>
</dbReference>
<keyword evidence="9 10" id="KW-0342">GTP-binding</keyword>
<feature type="domain" description="CP-type G" evidence="12">
    <location>
        <begin position="72"/>
        <end position="231"/>
    </location>
</feature>
<dbReference type="InterPro" id="IPR010914">
    <property type="entry name" value="RsgA_GTPase_dom"/>
</dbReference>
<feature type="domain" description="EngC GTPase" evidence="11">
    <location>
        <begin position="81"/>
        <end position="229"/>
    </location>
</feature>
<dbReference type="SUPFAM" id="SSF52540">
    <property type="entry name" value="P-loop containing nucleoside triphosphate hydrolases"/>
    <property type="match status" value="1"/>
</dbReference>
<keyword evidence="2 10" id="KW-0690">Ribosome biogenesis</keyword>
<evidence type="ECO:0000256" key="6">
    <source>
        <dbReference type="ARBA" id="ARBA00022801"/>
    </source>
</evidence>
<feature type="binding site" evidence="10">
    <location>
        <position position="255"/>
    </location>
    <ligand>
        <name>Zn(2+)</name>
        <dbReference type="ChEBI" id="CHEBI:29105"/>
    </ligand>
</feature>
<sequence>MSVQEDQLKTGIILQGIGGYYEVLDAAGRVHTCNARGKLRQEVGKPLTGDHVSFLPAKDQQNGRIEHIRPRKNQLVRPPAANIDQMIVVITAGVPAADLLLLDRLLIQAEQWEMEAVLCINKCDMDEDGRVEEGIRREYAATGYPVLSVSAKNAEGIDNITARLKGKVTCFAGQSGVGKSSLINLLLPGEEMETGGLSKKLARGRHTTRRTQLLRAGPDTFIMDTPGFSLFETNIGDPELLQEYYPEYRSYQGQCRFNGCLHDREPDCAVRQAVAEGELAKGRHERYRTLLSEAREQWRRQYD</sequence>